<feature type="domain" description="Peptidase M15C" evidence="1">
    <location>
        <begin position="137"/>
        <end position="216"/>
    </location>
</feature>
<keyword evidence="3" id="KW-1185">Reference proteome</keyword>
<name>A0A1X0J5C8_MYCRH</name>
<accession>A0A1X0J5C8</accession>
<reference evidence="2 3" key="1">
    <citation type="submission" date="2016-12" db="EMBL/GenBank/DDBJ databases">
        <title>The new phylogeny of genus Mycobacterium.</title>
        <authorList>
            <person name="Tortoli E."/>
            <person name="Trovato A."/>
            <person name="Cirillo D.M."/>
        </authorList>
    </citation>
    <scope>NUCLEOTIDE SEQUENCE [LARGE SCALE GENOMIC DNA]</scope>
    <source>
        <strain evidence="2 3">DSM 44223</strain>
    </source>
</reference>
<dbReference type="AlphaFoldDB" id="A0A1X0J5C8"/>
<proteinExistence type="predicted"/>
<dbReference type="EMBL" id="MVIH01000001">
    <property type="protein sequence ID" value="ORB56946.1"/>
    <property type="molecule type" value="Genomic_DNA"/>
</dbReference>
<gene>
    <name evidence="2" type="ORF">BST42_00540</name>
</gene>
<sequence length="218" mass="23748">MSVALAAAVLVQCSPAPDPIRAAPSSVTTTSTTAAPVVQPVTAADLGATWRPGCPVAPGELRRIDLDYIGLDGHDHRGVLVVHRDVVDEVIAIFADLRGQRYPIAKMQTPQHYPGAADELSMEDNNTSAFNCRALPGSTTWSLHAYGRAIDVNPQFNPYLGRNGDLEPATAGGYLDRHRTDPGMLHADDPAVRAFTDRGWVWGGNWRNPIDYQHFERR</sequence>
<evidence type="ECO:0000313" key="2">
    <source>
        <dbReference type="EMBL" id="ORB56946.1"/>
    </source>
</evidence>
<organism evidence="2 3">
    <name type="scientific">Mycolicibacterium rhodesiae</name>
    <name type="common">Mycobacterium rhodesiae</name>
    <dbReference type="NCBI Taxonomy" id="36814"/>
    <lineage>
        <taxon>Bacteria</taxon>
        <taxon>Bacillati</taxon>
        <taxon>Actinomycetota</taxon>
        <taxon>Actinomycetes</taxon>
        <taxon>Mycobacteriales</taxon>
        <taxon>Mycobacteriaceae</taxon>
        <taxon>Mycolicibacterium</taxon>
    </lineage>
</organism>
<evidence type="ECO:0000259" key="1">
    <source>
        <dbReference type="Pfam" id="PF13539"/>
    </source>
</evidence>
<dbReference type="Pfam" id="PF13539">
    <property type="entry name" value="Peptidase_M15_4"/>
    <property type="match status" value="1"/>
</dbReference>
<dbReference type="Gene3D" id="3.30.1380.10">
    <property type="match status" value="1"/>
</dbReference>
<comment type="caution">
    <text evidence="2">The sequence shown here is derived from an EMBL/GenBank/DDBJ whole genome shotgun (WGS) entry which is preliminary data.</text>
</comment>
<protein>
    <submittedName>
        <fullName evidence="2">Peptidase M15</fullName>
    </submittedName>
</protein>
<dbReference type="SUPFAM" id="SSF55166">
    <property type="entry name" value="Hedgehog/DD-peptidase"/>
    <property type="match status" value="1"/>
</dbReference>
<dbReference type="InterPro" id="IPR039561">
    <property type="entry name" value="Peptidase_M15C"/>
</dbReference>
<dbReference type="InterPro" id="IPR009045">
    <property type="entry name" value="Zn_M74/Hedgehog-like"/>
</dbReference>
<dbReference type="GO" id="GO:0008233">
    <property type="term" value="F:peptidase activity"/>
    <property type="evidence" value="ECO:0007669"/>
    <property type="project" value="InterPro"/>
</dbReference>
<evidence type="ECO:0000313" key="3">
    <source>
        <dbReference type="Proteomes" id="UP000192534"/>
    </source>
</evidence>
<dbReference type="Proteomes" id="UP000192534">
    <property type="component" value="Unassembled WGS sequence"/>
</dbReference>